<dbReference type="OrthoDB" id="3650272at2759"/>
<sequence length="394" mass="43281">MYNVHRVHQERVSSLAQEKGSSSWLLSFPCCSEKSPTTINVDVLSYRFHFLPGSNTPDKATVVYRNNIPARYVESHNTVGRASETRAFLGDLTVRQKHRAAARARQYKVITELAQGRRACHATEIRAWHAFRVRSDVRSTALCCALGKAGDDICPAQRTRRSPTSSSALSCAANILSPSATIDNARFCPGDPVVHCVTRSTSTTHHNRDVPECALMDPGWNHAARYHGLPTMSTVQQDPRIRQHSPLQQPLTLSPQLLFLGRPETSGTTAQQSKSQDAKPVRWEHSSYDQMRRQSVASNVSSRSSMSRRQDGGSSTNCSMESRGSPASSLGESTSSVSSHIADLSEMSAAPFCSSLTGIFGLTTECLACGYRYDSVHELADHQRMVHGMADVIF</sequence>
<feature type="compositionally biased region" description="Polar residues" evidence="2">
    <location>
        <begin position="316"/>
        <end position="327"/>
    </location>
</feature>
<dbReference type="PROSITE" id="PS50157">
    <property type="entry name" value="ZINC_FINGER_C2H2_2"/>
    <property type="match status" value="1"/>
</dbReference>
<evidence type="ECO:0000256" key="2">
    <source>
        <dbReference type="SAM" id="MobiDB-lite"/>
    </source>
</evidence>
<name>A0A6A6FW32_9PEZI</name>
<evidence type="ECO:0000259" key="3">
    <source>
        <dbReference type="PROSITE" id="PS50157"/>
    </source>
</evidence>
<feature type="region of interest" description="Disordered" evidence="2">
    <location>
        <begin position="263"/>
        <end position="334"/>
    </location>
</feature>
<dbReference type="EMBL" id="ML992662">
    <property type="protein sequence ID" value="KAF2217611.1"/>
    <property type="molecule type" value="Genomic_DNA"/>
</dbReference>
<organism evidence="4 5">
    <name type="scientific">Cercospora zeae-maydis SCOH1-5</name>
    <dbReference type="NCBI Taxonomy" id="717836"/>
    <lineage>
        <taxon>Eukaryota</taxon>
        <taxon>Fungi</taxon>
        <taxon>Dikarya</taxon>
        <taxon>Ascomycota</taxon>
        <taxon>Pezizomycotina</taxon>
        <taxon>Dothideomycetes</taxon>
        <taxon>Dothideomycetidae</taxon>
        <taxon>Mycosphaerellales</taxon>
        <taxon>Mycosphaerellaceae</taxon>
        <taxon>Cercospora</taxon>
    </lineage>
</organism>
<accession>A0A6A6FW32</accession>
<dbReference type="AlphaFoldDB" id="A0A6A6FW32"/>
<dbReference type="InterPro" id="IPR013087">
    <property type="entry name" value="Znf_C2H2_type"/>
</dbReference>
<proteinExistence type="predicted"/>
<dbReference type="GO" id="GO:0008270">
    <property type="term" value="F:zinc ion binding"/>
    <property type="evidence" value="ECO:0007669"/>
    <property type="project" value="UniProtKB-KW"/>
</dbReference>
<feature type="domain" description="C2H2-type" evidence="3">
    <location>
        <begin position="364"/>
        <end position="387"/>
    </location>
</feature>
<evidence type="ECO:0000256" key="1">
    <source>
        <dbReference type="PROSITE-ProRule" id="PRU00042"/>
    </source>
</evidence>
<keyword evidence="5" id="KW-1185">Reference proteome</keyword>
<feature type="compositionally biased region" description="Low complexity" evidence="2">
    <location>
        <begin position="293"/>
        <end position="315"/>
    </location>
</feature>
<evidence type="ECO:0000313" key="5">
    <source>
        <dbReference type="Proteomes" id="UP000799539"/>
    </source>
</evidence>
<keyword evidence="1" id="KW-0863">Zinc-finger</keyword>
<gene>
    <name evidence="4" type="ORF">CERZMDRAFT_80324</name>
</gene>
<keyword evidence="1" id="KW-0862">Zinc</keyword>
<dbReference type="PROSITE" id="PS00028">
    <property type="entry name" value="ZINC_FINGER_C2H2_1"/>
    <property type="match status" value="1"/>
</dbReference>
<feature type="compositionally biased region" description="Basic and acidic residues" evidence="2">
    <location>
        <begin position="276"/>
        <end position="292"/>
    </location>
</feature>
<keyword evidence="1" id="KW-0479">Metal-binding</keyword>
<protein>
    <recommendedName>
        <fullName evidence="3">C2H2-type domain-containing protein</fullName>
    </recommendedName>
</protein>
<reference evidence="4" key="1">
    <citation type="journal article" date="2020" name="Stud. Mycol.">
        <title>101 Dothideomycetes genomes: a test case for predicting lifestyles and emergence of pathogens.</title>
        <authorList>
            <person name="Haridas S."/>
            <person name="Albert R."/>
            <person name="Binder M."/>
            <person name="Bloem J."/>
            <person name="Labutti K."/>
            <person name="Salamov A."/>
            <person name="Andreopoulos B."/>
            <person name="Baker S."/>
            <person name="Barry K."/>
            <person name="Bills G."/>
            <person name="Bluhm B."/>
            <person name="Cannon C."/>
            <person name="Castanera R."/>
            <person name="Culley D."/>
            <person name="Daum C."/>
            <person name="Ezra D."/>
            <person name="Gonzalez J."/>
            <person name="Henrissat B."/>
            <person name="Kuo A."/>
            <person name="Liang C."/>
            <person name="Lipzen A."/>
            <person name="Lutzoni F."/>
            <person name="Magnuson J."/>
            <person name="Mondo S."/>
            <person name="Nolan M."/>
            <person name="Ohm R."/>
            <person name="Pangilinan J."/>
            <person name="Park H.-J."/>
            <person name="Ramirez L."/>
            <person name="Alfaro M."/>
            <person name="Sun H."/>
            <person name="Tritt A."/>
            <person name="Yoshinaga Y."/>
            <person name="Zwiers L.-H."/>
            <person name="Turgeon B."/>
            <person name="Goodwin S."/>
            <person name="Spatafora J."/>
            <person name="Crous P."/>
            <person name="Grigoriev I."/>
        </authorList>
    </citation>
    <scope>NUCLEOTIDE SEQUENCE</scope>
    <source>
        <strain evidence="4">SCOH1-5</strain>
    </source>
</reference>
<dbReference type="Proteomes" id="UP000799539">
    <property type="component" value="Unassembled WGS sequence"/>
</dbReference>
<evidence type="ECO:0000313" key="4">
    <source>
        <dbReference type="EMBL" id="KAF2217611.1"/>
    </source>
</evidence>
<feature type="compositionally biased region" description="Polar residues" evidence="2">
    <location>
        <begin position="265"/>
        <end position="275"/>
    </location>
</feature>